<dbReference type="SUPFAM" id="SSF55874">
    <property type="entry name" value="ATPase domain of HSP90 chaperone/DNA topoisomerase II/histidine kinase"/>
    <property type="match status" value="1"/>
</dbReference>
<dbReference type="Proteomes" id="UP000318661">
    <property type="component" value="Unassembled WGS sequence"/>
</dbReference>
<evidence type="ECO:0000313" key="4">
    <source>
        <dbReference type="Proteomes" id="UP000315217"/>
    </source>
</evidence>
<dbReference type="InterPro" id="IPR003594">
    <property type="entry name" value="HATPase_dom"/>
</dbReference>
<keyword evidence="3" id="KW-0808">Transferase</keyword>
<evidence type="ECO:0000313" key="2">
    <source>
        <dbReference type="EMBL" id="TMJ10343.1"/>
    </source>
</evidence>
<evidence type="ECO:0000313" key="3">
    <source>
        <dbReference type="EMBL" id="TMJ12848.1"/>
    </source>
</evidence>
<protein>
    <submittedName>
        <fullName evidence="3">Histidine kinase</fullName>
    </submittedName>
</protein>
<dbReference type="InterPro" id="IPR036388">
    <property type="entry name" value="WH-like_DNA-bd_sf"/>
</dbReference>
<dbReference type="InterPro" id="IPR036390">
    <property type="entry name" value="WH_DNA-bd_sf"/>
</dbReference>
<gene>
    <name evidence="3" type="ORF">E6G98_01975</name>
    <name evidence="2" type="ORF">E6G99_00820</name>
</gene>
<accession>A0A537LXV3</accession>
<dbReference type="EMBL" id="VBAI01000014">
    <property type="protein sequence ID" value="TMJ12848.1"/>
    <property type="molecule type" value="Genomic_DNA"/>
</dbReference>
<proteinExistence type="predicted"/>
<reference evidence="4 5" key="1">
    <citation type="journal article" date="2019" name="Nat. Microbiol.">
        <title>Mediterranean grassland soil C-N compound turnover is dependent on rainfall and depth, and is mediated by genomically divergent microorganisms.</title>
        <authorList>
            <person name="Diamond S."/>
            <person name="Andeer P.F."/>
            <person name="Li Z."/>
            <person name="Crits-Christoph A."/>
            <person name="Burstein D."/>
            <person name="Anantharaman K."/>
            <person name="Lane K.R."/>
            <person name="Thomas B.C."/>
            <person name="Pan C."/>
            <person name="Northen T.R."/>
            <person name="Banfield J.F."/>
        </authorList>
    </citation>
    <scope>NUCLEOTIDE SEQUENCE [LARGE SCALE GENOMIC DNA]</scope>
    <source>
        <strain evidence="3">NP_1</strain>
        <strain evidence="2">NP_2</strain>
    </source>
</reference>
<organism evidence="3 4">
    <name type="scientific">Candidatus Segetimicrobium genomatis</name>
    <dbReference type="NCBI Taxonomy" id="2569760"/>
    <lineage>
        <taxon>Bacteria</taxon>
        <taxon>Bacillati</taxon>
        <taxon>Candidatus Sysuimicrobiota</taxon>
        <taxon>Candidatus Sysuimicrobiia</taxon>
        <taxon>Candidatus Sysuimicrobiales</taxon>
        <taxon>Candidatus Segetimicrobiaceae</taxon>
        <taxon>Candidatus Segetimicrobium</taxon>
    </lineage>
</organism>
<dbReference type="AlphaFoldDB" id="A0A537LXV3"/>
<dbReference type="SMART" id="SM00387">
    <property type="entry name" value="HATPase_c"/>
    <property type="match status" value="1"/>
</dbReference>
<dbReference type="Gene3D" id="3.30.565.10">
    <property type="entry name" value="Histidine kinase-like ATPase, C-terminal domain"/>
    <property type="match status" value="1"/>
</dbReference>
<name>A0A537LXV3_9BACT</name>
<evidence type="ECO:0000313" key="5">
    <source>
        <dbReference type="Proteomes" id="UP000318661"/>
    </source>
</evidence>
<comment type="caution">
    <text evidence="3">The sequence shown here is derived from an EMBL/GenBank/DDBJ whole genome shotgun (WGS) entry which is preliminary data.</text>
</comment>
<dbReference type="GO" id="GO:0016301">
    <property type="term" value="F:kinase activity"/>
    <property type="evidence" value="ECO:0007669"/>
    <property type="project" value="UniProtKB-KW"/>
</dbReference>
<evidence type="ECO:0000259" key="1">
    <source>
        <dbReference type="SMART" id="SM00387"/>
    </source>
</evidence>
<sequence>MAEFLQSIQAGDESADPAEPEVRLAVYDSPLAAPRVVSLRGREFHAFVGELAARTYNFGRERGGRIPYIVIREILENLIHAYFQGAVISILDDGNTIRISDQGPGIPDKEKALQPGFTTATPQMRRLIKGVGSGLPVAKEQLAFLGGAIVIDDNLSRGTVVTLTVGAPSPRPSPPAAEPPGRPELTTRQKKVLLLIAELGSAGPSAIAKELAVSQSTAYRELHLLASRRLVDSKGGGKRTLTEEGIAVLGEVFKP</sequence>
<dbReference type="Gene3D" id="1.10.10.10">
    <property type="entry name" value="Winged helix-like DNA-binding domain superfamily/Winged helix DNA-binding domain"/>
    <property type="match status" value="1"/>
</dbReference>
<dbReference type="SUPFAM" id="SSF46785">
    <property type="entry name" value="Winged helix' DNA-binding domain"/>
    <property type="match status" value="1"/>
</dbReference>
<dbReference type="Pfam" id="PF02518">
    <property type="entry name" value="HATPase_c"/>
    <property type="match status" value="1"/>
</dbReference>
<feature type="domain" description="Histidine kinase/HSP90-like ATPase" evidence="1">
    <location>
        <begin position="62"/>
        <end position="169"/>
    </location>
</feature>
<dbReference type="Proteomes" id="UP000315217">
    <property type="component" value="Unassembled WGS sequence"/>
</dbReference>
<dbReference type="EMBL" id="VBAJ01000014">
    <property type="protein sequence ID" value="TMJ10343.1"/>
    <property type="molecule type" value="Genomic_DNA"/>
</dbReference>
<keyword evidence="3" id="KW-0418">Kinase</keyword>
<dbReference type="InterPro" id="IPR036890">
    <property type="entry name" value="HATPase_C_sf"/>
</dbReference>